<evidence type="ECO:0000256" key="1">
    <source>
        <dbReference type="SAM" id="MobiDB-lite"/>
    </source>
</evidence>
<dbReference type="EMBL" id="AMCI01006593">
    <property type="protein sequence ID" value="EJW94066.1"/>
    <property type="molecule type" value="Genomic_DNA"/>
</dbReference>
<comment type="caution">
    <text evidence="2">The sequence shown here is derived from an EMBL/GenBank/DDBJ whole genome shotgun (WGS) entry which is preliminary data.</text>
</comment>
<feature type="compositionally biased region" description="Basic residues" evidence="1">
    <location>
        <begin position="24"/>
        <end position="43"/>
    </location>
</feature>
<gene>
    <name evidence="2" type="ORF">EVA_17827</name>
</gene>
<dbReference type="AlphaFoldDB" id="J9FGQ0"/>
<evidence type="ECO:0000313" key="2">
    <source>
        <dbReference type="EMBL" id="EJW94066.1"/>
    </source>
</evidence>
<accession>J9FGQ0</accession>
<reference evidence="2" key="1">
    <citation type="journal article" date="2012" name="PLoS ONE">
        <title>Gene sets for utilization of primary and secondary nutrition supplies in the distal gut of endangered iberian lynx.</title>
        <authorList>
            <person name="Alcaide M."/>
            <person name="Messina E."/>
            <person name="Richter M."/>
            <person name="Bargiela R."/>
            <person name="Peplies J."/>
            <person name="Huws S.A."/>
            <person name="Newbold C.J."/>
            <person name="Golyshin P.N."/>
            <person name="Simon M.A."/>
            <person name="Lopez G."/>
            <person name="Yakimov M.M."/>
            <person name="Ferrer M."/>
        </authorList>
    </citation>
    <scope>NUCLEOTIDE SEQUENCE</scope>
</reference>
<name>J9FGQ0_9ZZZZ</name>
<proteinExistence type="predicted"/>
<protein>
    <submittedName>
        <fullName evidence="2">Uncharacterized protein</fullName>
    </submittedName>
</protein>
<feature type="region of interest" description="Disordered" evidence="1">
    <location>
        <begin position="1"/>
        <end position="58"/>
    </location>
</feature>
<sequence length="58" mass="6520">MRLNLRTVSCAARRRRALTGTPHKPPRRSTIRAHRSPYRRPGRRPGDGEASRSESVGA</sequence>
<organism evidence="2">
    <name type="scientific">gut metagenome</name>
    <dbReference type="NCBI Taxonomy" id="749906"/>
    <lineage>
        <taxon>unclassified sequences</taxon>
        <taxon>metagenomes</taxon>
        <taxon>organismal metagenomes</taxon>
    </lineage>
</organism>